<accession>A0A6I9X8R0</accession>
<evidence type="ECO:0000313" key="6">
    <source>
        <dbReference type="RefSeq" id="XP_011640990.1"/>
    </source>
</evidence>
<dbReference type="InterPro" id="IPR002173">
    <property type="entry name" value="Carboh/pur_kinase_PfkB_CS"/>
</dbReference>
<dbReference type="GO" id="GO:0006000">
    <property type="term" value="P:fructose metabolic process"/>
    <property type="evidence" value="ECO:0007669"/>
    <property type="project" value="InterPro"/>
</dbReference>
<dbReference type="CDD" id="cd01939">
    <property type="entry name" value="Ketohexokinase"/>
    <property type="match status" value="1"/>
</dbReference>
<dbReference type="OrthoDB" id="204058at2759"/>
<dbReference type="PANTHER" id="PTHR42774">
    <property type="entry name" value="PHOSPHOTRANSFERASE SYSTEM TRANSPORT PROTEIN"/>
    <property type="match status" value="1"/>
</dbReference>
<feature type="compositionally biased region" description="Basic and acidic residues" evidence="3">
    <location>
        <begin position="311"/>
        <end position="320"/>
    </location>
</feature>
<dbReference type="InterPro" id="IPR034093">
    <property type="entry name" value="KHK"/>
</dbReference>
<gene>
    <name evidence="6" type="primary">LOC105429597</name>
</gene>
<sequence>MTSNFHQNIFHGDPSTNTRLLKILCVGRVCLDIVQTCIHFPSEDSTQRSTDYRWQRGGNASNTCTVLSLIGQPCELMACLSGDEHVDFIRNDLRGYKIDYSHCPMIEGTGCPVATIILNSSTGSRTIVYHDRGLPELTFKNFELLNLEEYSWIHFEGRNVDQVLLMIKRIRDYNDSLNCTHDHATDDRVPITISVEFESPRAGPRLLDLLPYVDVAFIAKEFAGSLGFNNMNEIIRNIGQSAKATIICAWAEDGAIACTPCGVTIRSTAFPPRRVIDTLGAGDTFNAAALYYLNKSKIELIREYKDQTDRANNELNRSKNDTSNNNTIGPDVEENLDIKDLEYRRTKFITETVLQKTIRFACYVAGAKVGLRGYNGLDVIVKDILQQDCFS</sequence>
<evidence type="ECO:0000313" key="5">
    <source>
        <dbReference type="Proteomes" id="UP000504615"/>
    </source>
</evidence>
<organism evidence="5 6">
    <name type="scientific">Pogonomyrmex barbatus</name>
    <name type="common">red harvester ant</name>
    <dbReference type="NCBI Taxonomy" id="144034"/>
    <lineage>
        <taxon>Eukaryota</taxon>
        <taxon>Metazoa</taxon>
        <taxon>Ecdysozoa</taxon>
        <taxon>Arthropoda</taxon>
        <taxon>Hexapoda</taxon>
        <taxon>Insecta</taxon>
        <taxon>Pterygota</taxon>
        <taxon>Neoptera</taxon>
        <taxon>Endopterygota</taxon>
        <taxon>Hymenoptera</taxon>
        <taxon>Apocrita</taxon>
        <taxon>Aculeata</taxon>
        <taxon>Formicoidea</taxon>
        <taxon>Formicidae</taxon>
        <taxon>Myrmicinae</taxon>
        <taxon>Pogonomyrmex</taxon>
    </lineage>
</organism>
<dbReference type="Proteomes" id="UP000504615">
    <property type="component" value="Unplaced"/>
</dbReference>
<evidence type="ECO:0000256" key="2">
    <source>
        <dbReference type="ARBA" id="ARBA00022777"/>
    </source>
</evidence>
<dbReference type="InterPro" id="IPR052562">
    <property type="entry name" value="Ketohexokinase-related"/>
</dbReference>
<protein>
    <submittedName>
        <fullName evidence="6">Ketohexokinase-like isoform X1</fullName>
    </submittedName>
</protein>
<feature type="domain" description="Carbohydrate kinase PfkB" evidence="4">
    <location>
        <begin position="22"/>
        <end position="294"/>
    </location>
</feature>
<dbReference type="PANTHER" id="PTHR42774:SF3">
    <property type="entry name" value="KETOHEXOKINASE"/>
    <property type="match status" value="1"/>
</dbReference>
<dbReference type="RefSeq" id="XP_011640990.1">
    <property type="nucleotide sequence ID" value="XM_011642688.1"/>
</dbReference>
<dbReference type="Gene3D" id="3.40.1190.20">
    <property type="match status" value="1"/>
</dbReference>
<dbReference type="InterPro" id="IPR029056">
    <property type="entry name" value="Ribokinase-like"/>
</dbReference>
<dbReference type="GeneID" id="105429597"/>
<dbReference type="GO" id="GO:0004454">
    <property type="term" value="F:ketohexokinase activity"/>
    <property type="evidence" value="ECO:0007669"/>
    <property type="project" value="InterPro"/>
</dbReference>
<dbReference type="SUPFAM" id="SSF53613">
    <property type="entry name" value="Ribokinase-like"/>
    <property type="match status" value="1"/>
</dbReference>
<keyword evidence="2" id="KW-0418">Kinase</keyword>
<dbReference type="KEGG" id="pbar:105429597"/>
<evidence type="ECO:0000256" key="1">
    <source>
        <dbReference type="ARBA" id="ARBA00022679"/>
    </source>
</evidence>
<evidence type="ECO:0000259" key="4">
    <source>
        <dbReference type="Pfam" id="PF00294"/>
    </source>
</evidence>
<evidence type="ECO:0000256" key="3">
    <source>
        <dbReference type="SAM" id="MobiDB-lite"/>
    </source>
</evidence>
<dbReference type="PROSITE" id="PS00584">
    <property type="entry name" value="PFKB_KINASES_2"/>
    <property type="match status" value="1"/>
</dbReference>
<reference evidence="6" key="1">
    <citation type="submission" date="2025-08" db="UniProtKB">
        <authorList>
            <consortium name="RefSeq"/>
        </authorList>
    </citation>
    <scope>IDENTIFICATION</scope>
</reference>
<feature type="region of interest" description="Disordered" evidence="3">
    <location>
        <begin position="311"/>
        <end position="331"/>
    </location>
</feature>
<proteinExistence type="predicted"/>
<dbReference type="Pfam" id="PF00294">
    <property type="entry name" value="PfkB"/>
    <property type="match status" value="1"/>
</dbReference>
<dbReference type="InterPro" id="IPR011611">
    <property type="entry name" value="PfkB_dom"/>
</dbReference>
<keyword evidence="1" id="KW-0808">Transferase</keyword>
<name>A0A6I9X8R0_9HYME</name>
<keyword evidence="5" id="KW-1185">Reference proteome</keyword>
<dbReference type="AlphaFoldDB" id="A0A6I9X8R0"/>